<evidence type="ECO:0008006" key="3">
    <source>
        <dbReference type="Google" id="ProtNLM"/>
    </source>
</evidence>
<dbReference type="AlphaFoldDB" id="S5MES8"/>
<evidence type="ECO:0000313" key="2">
    <source>
        <dbReference type="Proteomes" id="UP000014983"/>
    </source>
</evidence>
<dbReference type="PANTHER" id="PTHR10000:SF8">
    <property type="entry name" value="HAD SUPERFAMILY HYDROLASE-LIKE, TYPE 3"/>
    <property type="match status" value="1"/>
</dbReference>
<proteinExistence type="predicted"/>
<dbReference type="KEGG" id="sdi:SDIMI_v3c05640"/>
<dbReference type="GO" id="GO:0005829">
    <property type="term" value="C:cytosol"/>
    <property type="evidence" value="ECO:0007669"/>
    <property type="project" value="TreeGrafter"/>
</dbReference>
<dbReference type="Gene3D" id="3.40.50.1000">
    <property type="entry name" value="HAD superfamily/HAD-like"/>
    <property type="match status" value="1"/>
</dbReference>
<reference evidence="1 2" key="1">
    <citation type="journal article" date="2013" name="Genome Biol. Evol.">
        <title>Comparison of metabolic capacities and inference of gene content evolution in mosquito-associated Spiroplasma diminutum and S. taiwanense.</title>
        <authorList>
            <person name="Lo W.S."/>
            <person name="Ku C."/>
            <person name="Chen L.L."/>
            <person name="Chang T.H."/>
            <person name="Kuo C.H."/>
        </authorList>
    </citation>
    <scope>NUCLEOTIDE SEQUENCE [LARGE SCALE GENOMIC DNA]</scope>
    <source>
        <strain evidence="1">CUAS-1</strain>
    </source>
</reference>
<dbReference type="eggNOG" id="COG0561">
    <property type="taxonomic scope" value="Bacteria"/>
</dbReference>
<dbReference type="InterPro" id="IPR036412">
    <property type="entry name" value="HAD-like_sf"/>
</dbReference>
<dbReference type="InterPro" id="IPR023214">
    <property type="entry name" value="HAD_sf"/>
</dbReference>
<dbReference type="GO" id="GO:0016791">
    <property type="term" value="F:phosphatase activity"/>
    <property type="evidence" value="ECO:0007669"/>
    <property type="project" value="TreeGrafter"/>
</dbReference>
<organism evidence="1 2">
    <name type="scientific">Spiroplasma diminutum CUAS-1</name>
    <dbReference type="NCBI Taxonomy" id="1276221"/>
    <lineage>
        <taxon>Bacteria</taxon>
        <taxon>Bacillati</taxon>
        <taxon>Mycoplasmatota</taxon>
        <taxon>Mollicutes</taxon>
        <taxon>Entomoplasmatales</taxon>
        <taxon>Spiroplasmataceae</taxon>
        <taxon>Spiroplasma</taxon>
    </lineage>
</organism>
<dbReference type="PATRIC" id="fig|1276221.3.peg.563"/>
<name>S5MES8_9MOLU</name>
<dbReference type="InParanoid" id="S5MES8"/>
<dbReference type="HOGENOM" id="CLU_044146_3_2_14"/>
<protein>
    <recommendedName>
        <fullName evidence="3">HAD superfamily hydrolase</fullName>
    </recommendedName>
</protein>
<dbReference type="EMBL" id="CP005076">
    <property type="protein sequence ID" value="AGR42268.1"/>
    <property type="molecule type" value="Genomic_DNA"/>
</dbReference>
<dbReference type="NCBIfam" id="TIGR01484">
    <property type="entry name" value="HAD-SF-IIB"/>
    <property type="match status" value="1"/>
</dbReference>
<gene>
    <name evidence="1" type="ORF">SDIMI_v3c05640</name>
</gene>
<dbReference type="Gene3D" id="3.30.1240.10">
    <property type="match status" value="1"/>
</dbReference>
<keyword evidence="2" id="KW-1185">Reference proteome</keyword>
<dbReference type="OrthoDB" id="399929at2"/>
<accession>S5MES8</accession>
<dbReference type="SUPFAM" id="SSF56784">
    <property type="entry name" value="HAD-like"/>
    <property type="match status" value="1"/>
</dbReference>
<dbReference type="RefSeq" id="WP_020836500.1">
    <property type="nucleotide sequence ID" value="NC_021833.1"/>
</dbReference>
<dbReference type="Proteomes" id="UP000014983">
    <property type="component" value="Chromosome"/>
</dbReference>
<sequence length="264" mass="31144">MKWWFSDYDGTLTLKENNYELVQRDINFINKWTEKNKFIIATGRDIDHINELIETHKFNVEYKITNNGASMFKGNEVLYELSIPMSERKKIYDVLHKLHKLCGIKISDTFNSIEISGIKEESPRYESTIVREHWFSKEDKFNEYIDQILTNEKINNISLYAHVQDFDYIKDLLKDLENMKIIQTSPFVLELMHKEVSKYSGIKYLQEKYNINQEDIISSGDGDNDFEMLKYVKNSFVLSNASKLALETGKTIINNVSEIEEYIK</sequence>
<dbReference type="PANTHER" id="PTHR10000">
    <property type="entry name" value="PHOSPHOSERINE PHOSPHATASE"/>
    <property type="match status" value="1"/>
</dbReference>
<dbReference type="InterPro" id="IPR006379">
    <property type="entry name" value="HAD-SF_hydro_IIB"/>
</dbReference>
<dbReference type="GO" id="GO:0000287">
    <property type="term" value="F:magnesium ion binding"/>
    <property type="evidence" value="ECO:0007669"/>
    <property type="project" value="TreeGrafter"/>
</dbReference>
<evidence type="ECO:0000313" key="1">
    <source>
        <dbReference type="EMBL" id="AGR42268.1"/>
    </source>
</evidence>
<dbReference type="STRING" id="1276221.SDIMI_v3c05640"/>
<dbReference type="Pfam" id="PF08282">
    <property type="entry name" value="Hydrolase_3"/>
    <property type="match status" value="1"/>
</dbReference>